<reference evidence="1 2" key="2">
    <citation type="journal article" date="2017" name="Nature">
        <title>The Apostasia genome and the evolution of orchids.</title>
        <authorList>
            <person name="Zhang G.Q."/>
            <person name="Liu K.W."/>
            <person name="Li Z."/>
            <person name="Lohaus R."/>
            <person name="Hsiao Y.Y."/>
            <person name="Niu S.C."/>
            <person name="Wang J.Y."/>
            <person name="Lin Y.C."/>
            <person name="Xu Q."/>
            <person name="Chen L.J."/>
            <person name="Yoshida K."/>
            <person name="Fujiwara S."/>
            <person name="Wang Z.W."/>
            <person name="Zhang Y.Q."/>
            <person name="Mitsuda N."/>
            <person name="Wang M."/>
            <person name="Liu G.H."/>
            <person name="Pecoraro L."/>
            <person name="Huang H.X."/>
            <person name="Xiao X.J."/>
            <person name="Lin M."/>
            <person name="Wu X.Y."/>
            <person name="Wu W.L."/>
            <person name="Chen Y.Y."/>
            <person name="Chang S.B."/>
            <person name="Sakamoto S."/>
            <person name="Ohme-Takagi M."/>
            <person name="Yagi M."/>
            <person name="Zeng S.J."/>
            <person name="Shen C.Y."/>
            <person name="Yeh C.M."/>
            <person name="Luo Y.B."/>
            <person name="Tsai W.C."/>
            <person name="Van de Peer Y."/>
            <person name="Liu Z.J."/>
        </authorList>
    </citation>
    <scope>NUCLEOTIDE SEQUENCE [LARGE SCALE GENOMIC DNA]</scope>
    <source>
        <tissue evidence="1">The whole plant</tissue>
    </source>
</reference>
<accession>A0A2I0WZE1</accession>
<gene>
    <name evidence="1" type="ORF">MA16_Dca025103</name>
</gene>
<dbReference type="AlphaFoldDB" id="A0A2I0WZE1"/>
<proteinExistence type="predicted"/>
<protein>
    <submittedName>
        <fullName evidence="1">Uncharacterized protein</fullName>
    </submittedName>
</protein>
<keyword evidence="2" id="KW-1185">Reference proteome</keyword>
<evidence type="ECO:0000313" key="2">
    <source>
        <dbReference type="Proteomes" id="UP000233837"/>
    </source>
</evidence>
<sequence>MCFKRRKPAQRSLRNPRLLEDGASIKFSAILLNGLKKRCGRVCRWEIKSANMQIFVKP</sequence>
<dbReference type="EMBL" id="KZ502291">
    <property type="protein sequence ID" value="PKU81028.1"/>
    <property type="molecule type" value="Genomic_DNA"/>
</dbReference>
<name>A0A2I0WZE1_9ASPA</name>
<evidence type="ECO:0000313" key="1">
    <source>
        <dbReference type="EMBL" id="PKU81028.1"/>
    </source>
</evidence>
<organism evidence="1 2">
    <name type="scientific">Dendrobium catenatum</name>
    <dbReference type="NCBI Taxonomy" id="906689"/>
    <lineage>
        <taxon>Eukaryota</taxon>
        <taxon>Viridiplantae</taxon>
        <taxon>Streptophyta</taxon>
        <taxon>Embryophyta</taxon>
        <taxon>Tracheophyta</taxon>
        <taxon>Spermatophyta</taxon>
        <taxon>Magnoliopsida</taxon>
        <taxon>Liliopsida</taxon>
        <taxon>Asparagales</taxon>
        <taxon>Orchidaceae</taxon>
        <taxon>Epidendroideae</taxon>
        <taxon>Malaxideae</taxon>
        <taxon>Dendrobiinae</taxon>
        <taxon>Dendrobium</taxon>
    </lineage>
</organism>
<reference evidence="1 2" key="1">
    <citation type="journal article" date="2016" name="Sci. Rep.">
        <title>The Dendrobium catenatum Lindl. genome sequence provides insights into polysaccharide synthase, floral development and adaptive evolution.</title>
        <authorList>
            <person name="Zhang G.Q."/>
            <person name="Xu Q."/>
            <person name="Bian C."/>
            <person name="Tsai W.C."/>
            <person name="Yeh C.M."/>
            <person name="Liu K.W."/>
            <person name="Yoshida K."/>
            <person name="Zhang L.S."/>
            <person name="Chang S.B."/>
            <person name="Chen F."/>
            <person name="Shi Y."/>
            <person name="Su Y.Y."/>
            <person name="Zhang Y.Q."/>
            <person name="Chen L.J."/>
            <person name="Yin Y."/>
            <person name="Lin M."/>
            <person name="Huang H."/>
            <person name="Deng H."/>
            <person name="Wang Z.W."/>
            <person name="Zhu S.L."/>
            <person name="Zhao X."/>
            <person name="Deng C."/>
            <person name="Niu S.C."/>
            <person name="Huang J."/>
            <person name="Wang M."/>
            <person name="Liu G.H."/>
            <person name="Yang H.J."/>
            <person name="Xiao X.J."/>
            <person name="Hsiao Y.Y."/>
            <person name="Wu W.L."/>
            <person name="Chen Y.Y."/>
            <person name="Mitsuda N."/>
            <person name="Ohme-Takagi M."/>
            <person name="Luo Y.B."/>
            <person name="Van de Peer Y."/>
            <person name="Liu Z.J."/>
        </authorList>
    </citation>
    <scope>NUCLEOTIDE SEQUENCE [LARGE SCALE GENOMIC DNA]</scope>
    <source>
        <tissue evidence="1">The whole plant</tissue>
    </source>
</reference>
<dbReference type="Proteomes" id="UP000233837">
    <property type="component" value="Unassembled WGS sequence"/>
</dbReference>